<organism evidence="3 4">
    <name type="scientific">Curvularia clavata</name>
    <dbReference type="NCBI Taxonomy" id="95742"/>
    <lineage>
        <taxon>Eukaryota</taxon>
        <taxon>Fungi</taxon>
        <taxon>Dikarya</taxon>
        <taxon>Ascomycota</taxon>
        <taxon>Pezizomycotina</taxon>
        <taxon>Dothideomycetes</taxon>
        <taxon>Pleosporomycetidae</taxon>
        <taxon>Pleosporales</taxon>
        <taxon>Pleosporineae</taxon>
        <taxon>Pleosporaceae</taxon>
        <taxon>Curvularia</taxon>
    </lineage>
</organism>
<sequence length="710" mass="78122">MALWWNCDDVFCGFWNNESNGFMYRGTLTLPTKWGLILVGFFALFIKLSSGYFWSTIKFGLHQVNASGKPRDDLHHQLQLVLRNTESESTFVSQITRVLWVHRTVGVRTHRKGIGLVVFAGLYALSFALISGLSSRLIAAPDSSVLAVSKNCGWFQEPTLGNSSSISGGSIFESANAICVMARNVIRRSASYSRSCYGQFGDTSTACESYVRPTLPYTISRNLPCPFSNSACNGSAISLDTGYLRSDTHLGINTRPQDALLLRKALTCVPIAGEKYTHGWQQMSPTAATAQGLPPTTQLKGYSFGPTQGIFGSVNSFNYTIALDDAHWKFGKQPYSLKWTNAILDLPPIPAWFSFTPIPDLQNTTADMIIIGLTNRIDFASAINDPWFAAENCSIVAGALEATTCRAANPMSFLGCQEQYQFCKADHRSPSSGTPTPESCTPLTGLYRLYPDIFLAKGFPWNGTTLTNLNPTQSALYTMLGKILSSSQLHFQLGFIGQENLVAQDSLWDAGFGFSLSATLPPNQWEIEVLNWMNVSLSNTQRGAVTYSRPSEFDVGRGSSLDYMEHPVEPTLRSLCDQVKVRSATHTSFSVTVMGIIVALGLLFIITDLVVRNITASLQRRTGRGLDRKQEWISGSAFQLQRMAAEGKGFGPWKGRNADVPRLIEPGLHFSLTEGYQSAMTSVRDTNEHNSGFQYGALNKRPAHQEGEME</sequence>
<feature type="transmembrane region" description="Helical" evidence="2">
    <location>
        <begin position="589"/>
        <end position="611"/>
    </location>
</feature>
<dbReference type="Proteomes" id="UP001056012">
    <property type="component" value="Chromosome 4"/>
</dbReference>
<keyword evidence="2" id="KW-1133">Transmembrane helix</keyword>
<gene>
    <name evidence="3" type="ORF">yc1106_06569</name>
</gene>
<name>A0A9Q8ZCP4_CURCL</name>
<feature type="region of interest" description="Disordered" evidence="1">
    <location>
        <begin position="690"/>
        <end position="710"/>
    </location>
</feature>
<evidence type="ECO:0000313" key="4">
    <source>
        <dbReference type="Proteomes" id="UP001056012"/>
    </source>
</evidence>
<proteinExistence type="predicted"/>
<feature type="transmembrane region" description="Helical" evidence="2">
    <location>
        <begin position="113"/>
        <end position="133"/>
    </location>
</feature>
<keyword evidence="2" id="KW-0812">Transmembrane</keyword>
<dbReference type="EMBL" id="CP089277">
    <property type="protein sequence ID" value="USP79295.1"/>
    <property type="molecule type" value="Genomic_DNA"/>
</dbReference>
<evidence type="ECO:0000256" key="1">
    <source>
        <dbReference type="SAM" id="MobiDB-lite"/>
    </source>
</evidence>
<accession>A0A9Q8ZCP4</accession>
<evidence type="ECO:0000313" key="3">
    <source>
        <dbReference type="EMBL" id="USP79295.1"/>
    </source>
</evidence>
<dbReference type="AlphaFoldDB" id="A0A9Q8ZCP4"/>
<protein>
    <submittedName>
        <fullName evidence="3">Uncharacterized protein</fullName>
    </submittedName>
</protein>
<dbReference type="OrthoDB" id="3540210at2759"/>
<evidence type="ECO:0000256" key="2">
    <source>
        <dbReference type="SAM" id="Phobius"/>
    </source>
</evidence>
<dbReference type="VEuPathDB" id="FungiDB:yc1106_06569"/>
<keyword evidence="2" id="KW-0472">Membrane</keyword>
<keyword evidence="4" id="KW-1185">Reference proteome</keyword>
<reference evidence="3" key="1">
    <citation type="submission" date="2021-12" db="EMBL/GenBank/DDBJ databases">
        <title>Curvularia clavata genome.</title>
        <authorList>
            <person name="Cao Y."/>
        </authorList>
    </citation>
    <scope>NUCLEOTIDE SEQUENCE</scope>
    <source>
        <strain evidence="3">Yc1106</strain>
    </source>
</reference>
<feature type="transmembrane region" description="Helical" evidence="2">
    <location>
        <begin position="34"/>
        <end position="54"/>
    </location>
</feature>